<evidence type="ECO:0000256" key="9">
    <source>
        <dbReference type="ARBA" id="ARBA00023136"/>
    </source>
</evidence>
<keyword evidence="10" id="KW-0325">Glycoprotein</keyword>
<reference evidence="12" key="1">
    <citation type="submission" date="2020-05" db="EMBL/GenBank/DDBJ databases">
        <title>Mycena genomes resolve the evolution of fungal bioluminescence.</title>
        <authorList>
            <person name="Tsai I.J."/>
        </authorList>
    </citation>
    <scope>NUCLEOTIDE SEQUENCE</scope>
    <source>
        <strain evidence="12">160909Yilan</strain>
    </source>
</reference>
<dbReference type="GO" id="GO:1990529">
    <property type="term" value="C:glycosylphosphatidylinositol-mannosyltransferase I complex"/>
    <property type="evidence" value="ECO:0007669"/>
    <property type="project" value="TreeGrafter"/>
</dbReference>
<evidence type="ECO:0000313" key="12">
    <source>
        <dbReference type="EMBL" id="KAF7344420.1"/>
    </source>
</evidence>
<dbReference type="Proteomes" id="UP000623467">
    <property type="component" value="Unassembled WGS sequence"/>
</dbReference>
<dbReference type="InterPro" id="IPR013233">
    <property type="entry name" value="PIG-X/PBN1"/>
</dbReference>
<evidence type="ECO:0000256" key="2">
    <source>
        <dbReference type="ARBA" id="ARBA00004687"/>
    </source>
</evidence>
<comment type="subcellular location">
    <subcellularLocation>
        <location evidence="11">Endoplasmic reticulum membrane</location>
        <topology evidence="11">Single-pass membrane protein</topology>
    </subcellularLocation>
    <subcellularLocation>
        <location evidence="1">Endoplasmic reticulum membrane</location>
        <topology evidence="1">Single-pass type III membrane protein</topology>
    </subcellularLocation>
</comment>
<dbReference type="InterPro" id="IPR042322">
    <property type="entry name" value="Pbn1"/>
</dbReference>
<dbReference type="GO" id="GO:0005789">
    <property type="term" value="C:endoplasmic reticulum membrane"/>
    <property type="evidence" value="ECO:0007669"/>
    <property type="project" value="UniProtKB-SubCell"/>
</dbReference>
<dbReference type="AlphaFoldDB" id="A0A8H6XQC4"/>
<dbReference type="Pfam" id="PF08320">
    <property type="entry name" value="PIG-X"/>
    <property type="match status" value="1"/>
</dbReference>
<dbReference type="EMBL" id="JACAZH010000021">
    <property type="protein sequence ID" value="KAF7344420.1"/>
    <property type="molecule type" value="Genomic_DNA"/>
</dbReference>
<comment type="pathway">
    <text evidence="2 11">Glycolipid biosynthesis; glycosylphosphatidylinositol-anchor biosynthesis.</text>
</comment>
<evidence type="ECO:0000256" key="4">
    <source>
        <dbReference type="ARBA" id="ARBA00020410"/>
    </source>
</evidence>
<dbReference type="SMART" id="SM00780">
    <property type="entry name" value="PIG-X"/>
    <property type="match status" value="1"/>
</dbReference>
<dbReference type="GO" id="GO:0006506">
    <property type="term" value="P:GPI anchor biosynthetic process"/>
    <property type="evidence" value="ECO:0007669"/>
    <property type="project" value="UniProtKB-UniPathway"/>
</dbReference>
<dbReference type="GO" id="GO:0000030">
    <property type="term" value="F:mannosyltransferase activity"/>
    <property type="evidence" value="ECO:0007669"/>
    <property type="project" value="TreeGrafter"/>
</dbReference>
<comment type="caution">
    <text evidence="12">The sequence shown here is derived from an EMBL/GenBank/DDBJ whole genome shotgun (WGS) entry which is preliminary data.</text>
</comment>
<keyword evidence="13" id="KW-1185">Reference proteome</keyword>
<evidence type="ECO:0000313" key="13">
    <source>
        <dbReference type="Proteomes" id="UP000623467"/>
    </source>
</evidence>
<evidence type="ECO:0000256" key="6">
    <source>
        <dbReference type="ARBA" id="ARBA00022692"/>
    </source>
</evidence>
<keyword evidence="8 11" id="KW-1133">Transmembrane helix</keyword>
<evidence type="ECO:0000256" key="11">
    <source>
        <dbReference type="RuleBase" id="RU366056"/>
    </source>
</evidence>
<gene>
    <name evidence="12" type="ORF">MSAN_01923200</name>
</gene>
<comment type="similarity">
    <text evidence="3 11">Belongs to the PIGX family.</text>
</comment>
<evidence type="ECO:0000256" key="7">
    <source>
        <dbReference type="ARBA" id="ARBA00022824"/>
    </source>
</evidence>
<evidence type="ECO:0000256" key="5">
    <source>
        <dbReference type="ARBA" id="ARBA00022502"/>
    </source>
</evidence>
<keyword evidence="6 11" id="KW-0812">Transmembrane</keyword>
<dbReference type="PANTHER" id="PTHR28533:SF1">
    <property type="entry name" value="PROTEIN PBN1"/>
    <property type="match status" value="1"/>
</dbReference>
<keyword evidence="5 11" id="KW-0337">GPI-anchor biosynthesis</keyword>
<organism evidence="12 13">
    <name type="scientific">Mycena sanguinolenta</name>
    <dbReference type="NCBI Taxonomy" id="230812"/>
    <lineage>
        <taxon>Eukaryota</taxon>
        <taxon>Fungi</taxon>
        <taxon>Dikarya</taxon>
        <taxon>Basidiomycota</taxon>
        <taxon>Agaricomycotina</taxon>
        <taxon>Agaricomycetes</taxon>
        <taxon>Agaricomycetidae</taxon>
        <taxon>Agaricales</taxon>
        <taxon>Marasmiineae</taxon>
        <taxon>Mycenaceae</taxon>
        <taxon>Mycena</taxon>
    </lineage>
</organism>
<proteinExistence type="inferred from homology"/>
<feature type="transmembrane region" description="Helical" evidence="11">
    <location>
        <begin position="186"/>
        <end position="207"/>
    </location>
</feature>
<comment type="function">
    <text evidence="11">Required for proper folding and/or the stability of a subset of proteins in the endoplasmic reticulum. Component of glycosylphosphatidylinositol-mannosyltransferase 1 which transfers the first of the 4 mannoses in the GPI-anchor precursors during GPI-anchor biosynthesis. Probably acts by stabilizing the mannosyltransferase GPI14.</text>
</comment>
<keyword evidence="7 11" id="KW-0256">Endoplasmic reticulum</keyword>
<keyword evidence="9 11" id="KW-0472">Membrane</keyword>
<name>A0A8H6XQC4_9AGAR</name>
<evidence type="ECO:0000256" key="10">
    <source>
        <dbReference type="ARBA" id="ARBA00023180"/>
    </source>
</evidence>
<sequence length="229" mass="24667">MQSSLLHPESFHPVFKTSISAPGHENCTLNLHYGLPPMIFIDPYELSNRADTYSFKYAGPSNLELPVFALGGGGEDDKNAQLLVTMAQPLSAEGVLEVEVPLHARYGHTRASTVASSENSFQLTQIPWPDAFLACPASTTKAKSQLLPSMRPDFAAAFDNSFIVPLSPPPGAVPVETIRTPVGDGAHVRSVEVGTAVTVLVAFFYLVRAVRRTMVRLGTPSVALHAKKQ</sequence>
<dbReference type="UniPathway" id="UPA00196"/>
<accession>A0A8H6XQC4</accession>
<evidence type="ECO:0000256" key="1">
    <source>
        <dbReference type="ARBA" id="ARBA00004643"/>
    </source>
</evidence>
<evidence type="ECO:0000256" key="8">
    <source>
        <dbReference type="ARBA" id="ARBA00022989"/>
    </source>
</evidence>
<protein>
    <recommendedName>
        <fullName evidence="4 11">Protein PBN1</fullName>
    </recommendedName>
</protein>
<dbReference type="OrthoDB" id="5546453at2759"/>
<dbReference type="PANTHER" id="PTHR28533">
    <property type="entry name" value="PROTEIN PBN1"/>
    <property type="match status" value="1"/>
</dbReference>
<keyword evidence="12" id="KW-0808">Transferase</keyword>
<evidence type="ECO:0000256" key="3">
    <source>
        <dbReference type="ARBA" id="ARBA00010345"/>
    </source>
</evidence>